<accession>A0ACB9WJH1</accession>
<evidence type="ECO:0000313" key="1">
    <source>
        <dbReference type="EMBL" id="KAI4813331.1"/>
    </source>
</evidence>
<protein>
    <submittedName>
        <fullName evidence="1">Uncharacterized protein</fullName>
    </submittedName>
</protein>
<proteinExistence type="predicted"/>
<name>A0ACB9WJH1_CHAAC</name>
<dbReference type="Proteomes" id="UP001057452">
    <property type="component" value="Chromosome 22"/>
</dbReference>
<evidence type="ECO:0000313" key="2">
    <source>
        <dbReference type="Proteomes" id="UP001057452"/>
    </source>
</evidence>
<sequence>MMMPFKRQALVEFSAVESADRCVSCGAKEPVYIAGQQAYFNYSTSKRITRPTNADNPNSGNKDVLYTVCNPIGSVLRIVIFKRNGIQAMVEFESVQCAQKAKAALNGADIYAGCCTLKIEYARPTRLNVITNDNESWDYTKPYLVRRDRGKGRQRQAILGEHPSSYSDNGYGKMGTASAALHGAATSFTVPIPLR</sequence>
<organism evidence="1 2">
    <name type="scientific">Chaenocephalus aceratus</name>
    <name type="common">Blackfin icefish</name>
    <name type="synonym">Chaenichthys aceratus</name>
    <dbReference type="NCBI Taxonomy" id="36190"/>
    <lineage>
        <taxon>Eukaryota</taxon>
        <taxon>Metazoa</taxon>
        <taxon>Chordata</taxon>
        <taxon>Craniata</taxon>
        <taxon>Vertebrata</taxon>
        <taxon>Euteleostomi</taxon>
        <taxon>Actinopterygii</taxon>
        <taxon>Neopterygii</taxon>
        <taxon>Teleostei</taxon>
        <taxon>Neoteleostei</taxon>
        <taxon>Acanthomorphata</taxon>
        <taxon>Eupercaria</taxon>
        <taxon>Perciformes</taxon>
        <taxon>Notothenioidei</taxon>
        <taxon>Channichthyidae</taxon>
        <taxon>Chaenocephalus</taxon>
    </lineage>
</organism>
<gene>
    <name evidence="1" type="ORF">KUCAC02_024663</name>
</gene>
<keyword evidence="2" id="KW-1185">Reference proteome</keyword>
<reference evidence="1" key="1">
    <citation type="submission" date="2022-05" db="EMBL/GenBank/DDBJ databases">
        <title>Chromosome-level genome of Chaenocephalus aceratus.</title>
        <authorList>
            <person name="Park H."/>
        </authorList>
    </citation>
    <scope>NUCLEOTIDE SEQUENCE</scope>
    <source>
        <strain evidence="1">KU_202001</strain>
    </source>
</reference>
<comment type="caution">
    <text evidence="1">The sequence shown here is derived from an EMBL/GenBank/DDBJ whole genome shotgun (WGS) entry which is preliminary data.</text>
</comment>
<dbReference type="EMBL" id="CM043806">
    <property type="protein sequence ID" value="KAI4813331.1"/>
    <property type="molecule type" value="Genomic_DNA"/>
</dbReference>